<dbReference type="GO" id="GO:0032259">
    <property type="term" value="P:methylation"/>
    <property type="evidence" value="ECO:0007669"/>
    <property type="project" value="UniProtKB-KW"/>
</dbReference>
<evidence type="ECO:0000313" key="1">
    <source>
        <dbReference type="EMBL" id="MDF1612803.1"/>
    </source>
</evidence>
<dbReference type="GO" id="GO:0008168">
    <property type="term" value="F:methyltransferase activity"/>
    <property type="evidence" value="ECO:0007669"/>
    <property type="project" value="UniProtKB-KW"/>
</dbReference>
<dbReference type="EMBL" id="JARGDL010000018">
    <property type="protein sequence ID" value="MDF1612803.1"/>
    <property type="molecule type" value="Genomic_DNA"/>
</dbReference>
<sequence>MKKVIKKFIKSKKLQDNLRLIYNSLKTFNLNLLKDELSYRKNGLPDNFPFPSSDLIFTIIAIPWVSEYYKSGKLIYDEIISSLNKANIHLKENSNILDFGCGCGRLIRHFANESKFNLYGSDLNPKLINWCKENLHFGNFSTNNVLPPLNYPDNYFDFIYARSVFTHLSEIYQKQWINEIKRILKPNGLFYFTTHGNQTLSNLTQIEKTIFHEKGILEHNFFDEGDNKFSTYQSYKWTKENLISDFELLYFEEGKTWTHLTQDVYIIKKIN</sequence>
<name>A0AAE3P410_9BACT</name>
<dbReference type="RefSeq" id="WP_321536574.1">
    <property type="nucleotide sequence ID" value="NZ_JARGDL010000018.1"/>
</dbReference>
<dbReference type="AlphaFoldDB" id="A0AAE3P410"/>
<dbReference type="PANTHER" id="PTHR43861">
    <property type="entry name" value="TRANS-ACONITATE 2-METHYLTRANSFERASE-RELATED"/>
    <property type="match status" value="1"/>
</dbReference>
<keyword evidence="2" id="KW-1185">Reference proteome</keyword>
<keyword evidence="1" id="KW-0808">Transferase</keyword>
<reference evidence="1" key="1">
    <citation type="submission" date="2023-03" db="EMBL/GenBank/DDBJ databases">
        <title>Stygiobacter electus gen. nov., sp. nov., facultatively anaerobic thermotolerant bacterium of the class Ignavibacteria from a well of Yessentuki mineral water deposit.</title>
        <authorList>
            <person name="Podosokorskaya O.A."/>
            <person name="Elcheninov A.G."/>
            <person name="Petrova N.F."/>
            <person name="Zavarzina D.G."/>
            <person name="Kublanov I.V."/>
            <person name="Merkel A.Y."/>
        </authorList>
    </citation>
    <scope>NUCLEOTIDE SEQUENCE</scope>
    <source>
        <strain evidence="1">09-Me</strain>
    </source>
</reference>
<dbReference type="Pfam" id="PF13489">
    <property type="entry name" value="Methyltransf_23"/>
    <property type="match status" value="1"/>
</dbReference>
<keyword evidence="1" id="KW-0489">Methyltransferase</keyword>
<dbReference type="SUPFAM" id="SSF53335">
    <property type="entry name" value="S-adenosyl-L-methionine-dependent methyltransferases"/>
    <property type="match status" value="1"/>
</dbReference>
<dbReference type="CDD" id="cd02440">
    <property type="entry name" value="AdoMet_MTases"/>
    <property type="match status" value="1"/>
</dbReference>
<dbReference type="Gene3D" id="3.40.50.150">
    <property type="entry name" value="Vaccinia Virus protein VP39"/>
    <property type="match status" value="1"/>
</dbReference>
<dbReference type="Proteomes" id="UP001221302">
    <property type="component" value="Unassembled WGS sequence"/>
</dbReference>
<evidence type="ECO:0000313" key="2">
    <source>
        <dbReference type="Proteomes" id="UP001221302"/>
    </source>
</evidence>
<proteinExistence type="predicted"/>
<accession>A0AAE3P410</accession>
<comment type="caution">
    <text evidence="1">The sequence shown here is derived from an EMBL/GenBank/DDBJ whole genome shotgun (WGS) entry which is preliminary data.</text>
</comment>
<dbReference type="InterPro" id="IPR029063">
    <property type="entry name" value="SAM-dependent_MTases_sf"/>
</dbReference>
<gene>
    <name evidence="1" type="ORF">P0M35_11625</name>
</gene>
<organism evidence="1 2">
    <name type="scientific">Stygiobacter electus</name>
    <dbReference type="NCBI Taxonomy" id="3032292"/>
    <lineage>
        <taxon>Bacteria</taxon>
        <taxon>Pseudomonadati</taxon>
        <taxon>Ignavibacteriota</taxon>
        <taxon>Ignavibacteria</taxon>
        <taxon>Ignavibacteriales</taxon>
        <taxon>Melioribacteraceae</taxon>
        <taxon>Stygiobacter</taxon>
    </lineage>
</organism>
<protein>
    <submittedName>
        <fullName evidence="1">Class I SAM-dependent methyltransferase</fullName>
    </submittedName>
</protein>